<evidence type="ECO:0000256" key="3">
    <source>
        <dbReference type="ARBA" id="ARBA00010288"/>
    </source>
</evidence>
<comment type="caution">
    <text evidence="10">The sequence shown here is derived from an EMBL/GenBank/DDBJ whole genome shotgun (WGS) entry which is preliminary data.</text>
</comment>
<gene>
    <name evidence="10" type="ORF">ACHAXA_007402</name>
</gene>
<evidence type="ECO:0000256" key="7">
    <source>
        <dbReference type="ARBA" id="ARBA00023136"/>
    </source>
</evidence>
<reference evidence="10 11" key="1">
    <citation type="submission" date="2024-10" db="EMBL/GenBank/DDBJ databases">
        <title>Updated reference genomes for cyclostephanoid diatoms.</title>
        <authorList>
            <person name="Roberts W.R."/>
            <person name="Alverson A.J."/>
        </authorList>
    </citation>
    <scope>NUCLEOTIDE SEQUENCE [LARGE SCALE GENOMIC DNA]</scope>
    <source>
        <strain evidence="10 11">AJA228-03</strain>
    </source>
</reference>
<sequence length="626" mass="68346">VDAQCPTVGPVMSGSSFLTAARGTLLSIILRLLSFLLSQLTVRFVSAATLGKASIPLELLLSTALFVGREGFRLALTREYGGGDGENFDRRDDDATTGRTMEWNNKKQRDQQIINVSWLSVPVGAILSFLALSMHLRGCNNEDFDSNQEPYALWDYKLAGILYCLASFVESLSEPLVIRCMQRMDVSTKAKAEGAALIMKSLSCFGCLYFNSRGWYNKIIITVIGGHTETYGASSKADFSVTAFGISQLIYATVFTSIMYRRAWSSTGGIHWPKNIKASKNNPYLGADSRYMTQHPTRPRNFHSHTLYLVFIFTLQGLFKHALTEADKFVLSGCAESYDQGVYALAASYGGLAARLLLQPLEENARLLFSRQGALVALGNVVDGKDSKRKDRIDTSKHLQDLEDSYFFLVRVVLYIGFLFAAIGSNYSSALLRLLAGSQWGSNPEASAALSAFCVYTAFLALNGITEAFVYGVARSGNDIGKIGIAHAAIGGLFALIAPGFVIKHGSVGLIAANCVAMALRSAYSIQYERSYFSKAGMTKSVSGTLSRMFPHAVVMMAFGVSCVISRVSSKRIYDTQIATGRSWIFAGAQHVGVGVICVIITLTLSLWLEGDIREAILKSIKRKRE</sequence>
<feature type="transmembrane region" description="Helical" evidence="9">
    <location>
        <begin position="549"/>
        <end position="568"/>
    </location>
</feature>
<protein>
    <recommendedName>
        <fullName evidence="9">Protein RFT1 homolog</fullName>
    </recommendedName>
</protein>
<evidence type="ECO:0000256" key="5">
    <source>
        <dbReference type="ARBA" id="ARBA00022824"/>
    </source>
</evidence>
<feature type="non-terminal residue" evidence="10">
    <location>
        <position position="1"/>
    </location>
</feature>
<name>A0ABD3RE70_9STRA</name>
<evidence type="ECO:0000256" key="8">
    <source>
        <dbReference type="ARBA" id="ARBA00045912"/>
    </source>
</evidence>
<comment type="function">
    <text evidence="8 9">Intramembrane glycolipid transporter that operates in the biosynthetic pathway of dolichol-linked oligosaccharides, the glycan precursors employed in protein asparagine (N)-glycosylation. The sequential addition of sugars to dolichol pyrophosphate produces dolichol-linked oligosaccharides containing fourteen sugars, including two GlcNAcs, nine mannoses and three glucoses. Once assembled, the oligosaccharide is transferred from the lipid to nascent proteins by oligosaccharyltransferases. The assembly of dolichol-linked oligosaccharides begins on the cytosolic side of the endoplasmic reticulum membrane and finishes in its lumen. RFT1 could mediate the translocation of the cytosolically oriented intermediate DolPP-GlcNAc2Man5, produced by ALG11, into the ER lumen where dolichol-linked oligosaccharides assembly continues. However, the intramembrane lipid transporter activity could not be confirmed in vitro.</text>
</comment>
<evidence type="ECO:0000256" key="9">
    <source>
        <dbReference type="RuleBase" id="RU365067"/>
    </source>
</evidence>
<feature type="transmembrane region" description="Helical" evidence="9">
    <location>
        <begin position="156"/>
        <end position="173"/>
    </location>
</feature>
<dbReference type="Proteomes" id="UP001530377">
    <property type="component" value="Unassembled WGS sequence"/>
</dbReference>
<feature type="transmembrane region" description="Helical" evidence="9">
    <location>
        <begin position="17"/>
        <end position="37"/>
    </location>
</feature>
<keyword evidence="4 9" id="KW-0812">Transmembrane</keyword>
<organism evidence="10 11">
    <name type="scientific">Cyclostephanos tholiformis</name>
    <dbReference type="NCBI Taxonomy" id="382380"/>
    <lineage>
        <taxon>Eukaryota</taxon>
        <taxon>Sar</taxon>
        <taxon>Stramenopiles</taxon>
        <taxon>Ochrophyta</taxon>
        <taxon>Bacillariophyta</taxon>
        <taxon>Coscinodiscophyceae</taxon>
        <taxon>Thalassiosirophycidae</taxon>
        <taxon>Stephanodiscales</taxon>
        <taxon>Stephanodiscaceae</taxon>
        <taxon>Cyclostephanos</taxon>
    </lineage>
</organism>
<proteinExistence type="inferred from homology"/>
<evidence type="ECO:0000313" key="10">
    <source>
        <dbReference type="EMBL" id="KAL3811337.1"/>
    </source>
</evidence>
<keyword evidence="7 9" id="KW-0472">Membrane</keyword>
<comment type="caution">
    <text evidence="9">Lacks conserved residue(s) required for the propagation of feature annotation.</text>
</comment>
<feature type="transmembrane region" description="Helical" evidence="9">
    <location>
        <begin position="588"/>
        <end position="609"/>
    </location>
</feature>
<comment type="pathway">
    <text evidence="2">Protein modification; protein glycosylation.</text>
</comment>
<feature type="transmembrane region" description="Helical" evidence="9">
    <location>
        <begin position="483"/>
        <end position="502"/>
    </location>
</feature>
<dbReference type="PANTHER" id="PTHR13117:SF5">
    <property type="entry name" value="PROTEIN RFT1 HOMOLOG"/>
    <property type="match status" value="1"/>
</dbReference>
<keyword evidence="6 9" id="KW-1133">Transmembrane helix</keyword>
<evidence type="ECO:0000256" key="4">
    <source>
        <dbReference type="ARBA" id="ARBA00022692"/>
    </source>
</evidence>
<dbReference type="PANTHER" id="PTHR13117">
    <property type="entry name" value="ENDOPLASMIC RETICULUM MULTISPAN TRANSMEMBRANE PROTEIN-RELATED"/>
    <property type="match status" value="1"/>
</dbReference>
<feature type="transmembrane region" description="Helical" evidence="9">
    <location>
        <begin position="116"/>
        <end position="136"/>
    </location>
</feature>
<comment type="similarity">
    <text evidence="3 9">Belongs to the RFT1 family.</text>
</comment>
<dbReference type="EMBL" id="JALLPB020000267">
    <property type="protein sequence ID" value="KAL3811337.1"/>
    <property type="molecule type" value="Genomic_DNA"/>
</dbReference>
<dbReference type="InterPro" id="IPR007594">
    <property type="entry name" value="RFT1"/>
</dbReference>
<keyword evidence="5" id="KW-0256">Endoplasmic reticulum</keyword>
<dbReference type="GO" id="GO:0005789">
    <property type="term" value="C:endoplasmic reticulum membrane"/>
    <property type="evidence" value="ECO:0007669"/>
    <property type="project" value="UniProtKB-SubCell"/>
</dbReference>
<accession>A0ABD3RE70</accession>
<feature type="transmembrane region" description="Helical" evidence="9">
    <location>
        <begin position="406"/>
        <end position="428"/>
    </location>
</feature>
<dbReference type="Pfam" id="PF04506">
    <property type="entry name" value="Rft-1"/>
    <property type="match status" value="1"/>
</dbReference>
<feature type="transmembrane region" description="Helical" evidence="9">
    <location>
        <begin position="448"/>
        <end position="471"/>
    </location>
</feature>
<evidence type="ECO:0000256" key="6">
    <source>
        <dbReference type="ARBA" id="ARBA00022989"/>
    </source>
</evidence>
<dbReference type="AlphaFoldDB" id="A0ABD3RE70"/>
<evidence type="ECO:0000256" key="2">
    <source>
        <dbReference type="ARBA" id="ARBA00004922"/>
    </source>
</evidence>
<keyword evidence="11" id="KW-1185">Reference proteome</keyword>
<evidence type="ECO:0000256" key="1">
    <source>
        <dbReference type="ARBA" id="ARBA00004477"/>
    </source>
</evidence>
<comment type="subcellular location">
    <subcellularLocation>
        <location evidence="1 9">Endoplasmic reticulum membrane</location>
        <topology evidence="1 9">Multi-pass membrane protein</topology>
    </subcellularLocation>
</comment>
<evidence type="ECO:0000313" key="11">
    <source>
        <dbReference type="Proteomes" id="UP001530377"/>
    </source>
</evidence>